<protein>
    <submittedName>
        <fullName evidence="1">Uncharacterized protein</fullName>
    </submittedName>
</protein>
<organism evidence="1 2">
    <name type="scientific">Zopfia rhizophila CBS 207.26</name>
    <dbReference type="NCBI Taxonomy" id="1314779"/>
    <lineage>
        <taxon>Eukaryota</taxon>
        <taxon>Fungi</taxon>
        <taxon>Dikarya</taxon>
        <taxon>Ascomycota</taxon>
        <taxon>Pezizomycotina</taxon>
        <taxon>Dothideomycetes</taxon>
        <taxon>Dothideomycetes incertae sedis</taxon>
        <taxon>Zopfiaceae</taxon>
        <taxon>Zopfia</taxon>
    </lineage>
</organism>
<dbReference type="Proteomes" id="UP000800200">
    <property type="component" value="Unassembled WGS sequence"/>
</dbReference>
<reference evidence="1" key="1">
    <citation type="journal article" date="2020" name="Stud. Mycol.">
        <title>101 Dothideomycetes genomes: a test case for predicting lifestyles and emergence of pathogens.</title>
        <authorList>
            <person name="Haridas S."/>
            <person name="Albert R."/>
            <person name="Binder M."/>
            <person name="Bloem J."/>
            <person name="Labutti K."/>
            <person name="Salamov A."/>
            <person name="Andreopoulos B."/>
            <person name="Baker S."/>
            <person name="Barry K."/>
            <person name="Bills G."/>
            <person name="Bluhm B."/>
            <person name="Cannon C."/>
            <person name="Castanera R."/>
            <person name="Culley D."/>
            <person name="Daum C."/>
            <person name="Ezra D."/>
            <person name="Gonzalez J."/>
            <person name="Henrissat B."/>
            <person name="Kuo A."/>
            <person name="Liang C."/>
            <person name="Lipzen A."/>
            <person name="Lutzoni F."/>
            <person name="Magnuson J."/>
            <person name="Mondo S."/>
            <person name="Nolan M."/>
            <person name="Ohm R."/>
            <person name="Pangilinan J."/>
            <person name="Park H.-J."/>
            <person name="Ramirez L."/>
            <person name="Alfaro M."/>
            <person name="Sun H."/>
            <person name="Tritt A."/>
            <person name="Yoshinaga Y."/>
            <person name="Zwiers L.-H."/>
            <person name="Turgeon B."/>
            <person name="Goodwin S."/>
            <person name="Spatafora J."/>
            <person name="Crous P."/>
            <person name="Grigoriev I."/>
        </authorList>
    </citation>
    <scope>NUCLEOTIDE SEQUENCE</scope>
    <source>
        <strain evidence="1">CBS 207.26</strain>
    </source>
</reference>
<keyword evidence="2" id="KW-1185">Reference proteome</keyword>
<sequence>MPGSGLCRHAQNDAFKVYSFIVGYSMMDIPGFSDNDSLAGSERYVQGVELAVGLRHGRRGKNEPRECEILRPVKYFVGRTSVLAEMETYFCSPRHETELQKFLVLSGIVGNCIQIDVSSKGSVNESFTVVASTIKTNLSLNNMQYGTEPDTLPVQFVKEWLSQRQTRWLMTFNNYDNPAEVDVDWLIPWRNIGDIIIMLSQWDTQLNRATTVVEYVGYPPLGLEPAGAFMFRTRDASLQKYSIRIK</sequence>
<dbReference type="EMBL" id="ML994629">
    <property type="protein sequence ID" value="KAF2186492.1"/>
    <property type="molecule type" value="Genomic_DNA"/>
</dbReference>
<evidence type="ECO:0000313" key="2">
    <source>
        <dbReference type="Proteomes" id="UP000800200"/>
    </source>
</evidence>
<gene>
    <name evidence="1" type="ORF">K469DRAFT_686892</name>
</gene>
<accession>A0A6A6E6V4</accession>
<name>A0A6A6E6V4_9PEZI</name>
<dbReference type="OrthoDB" id="674604at2759"/>
<evidence type="ECO:0000313" key="1">
    <source>
        <dbReference type="EMBL" id="KAF2186492.1"/>
    </source>
</evidence>
<proteinExistence type="predicted"/>
<dbReference type="AlphaFoldDB" id="A0A6A6E6V4"/>